<comment type="caution">
    <text evidence="1">The sequence shown here is derived from an EMBL/GenBank/DDBJ whole genome shotgun (WGS) entry which is preliminary data.</text>
</comment>
<accession>A0A699HU99</accession>
<dbReference type="AlphaFoldDB" id="A0A699HU99"/>
<organism evidence="1">
    <name type="scientific">Tanacetum cinerariifolium</name>
    <name type="common">Dalmatian daisy</name>
    <name type="synonym">Chrysanthemum cinerariifolium</name>
    <dbReference type="NCBI Taxonomy" id="118510"/>
    <lineage>
        <taxon>Eukaryota</taxon>
        <taxon>Viridiplantae</taxon>
        <taxon>Streptophyta</taxon>
        <taxon>Embryophyta</taxon>
        <taxon>Tracheophyta</taxon>
        <taxon>Spermatophyta</taxon>
        <taxon>Magnoliopsida</taxon>
        <taxon>eudicotyledons</taxon>
        <taxon>Gunneridae</taxon>
        <taxon>Pentapetalae</taxon>
        <taxon>asterids</taxon>
        <taxon>campanulids</taxon>
        <taxon>Asterales</taxon>
        <taxon>Asteraceae</taxon>
        <taxon>Asteroideae</taxon>
        <taxon>Anthemideae</taxon>
        <taxon>Anthemidinae</taxon>
        <taxon>Tanacetum</taxon>
    </lineage>
</organism>
<name>A0A699HU99_TANCI</name>
<evidence type="ECO:0000313" key="1">
    <source>
        <dbReference type="EMBL" id="GEY60550.1"/>
    </source>
</evidence>
<proteinExistence type="predicted"/>
<sequence>MYEEPASSDDISLCYGKPDEKNFEPDSTCTYIITYADVLIGKCYVMMFKELTTKKAKGFIFQYIIARMMFDLIKEGDQWISIDGHEAVTVKDEDVLMKVAANIHKDLKLPKIYND</sequence>
<gene>
    <name evidence="1" type="ORF">Tci_432524</name>
</gene>
<dbReference type="EMBL" id="BKCJ010192913">
    <property type="protein sequence ID" value="GEY60550.1"/>
    <property type="molecule type" value="Genomic_DNA"/>
</dbReference>
<protein>
    <submittedName>
        <fullName evidence="1">Uncharacterized protein</fullName>
    </submittedName>
</protein>
<reference evidence="1" key="1">
    <citation type="journal article" date="2019" name="Sci. Rep.">
        <title>Draft genome of Tanacetum cinerariifolium, the natural source of mosquito coil.</title>
        <authorList>
            <person name="Yamashiro T."/>
            <person name="Shiraishi A."/>
            <person name="Satake H."/>
            <person name="Nakayama K."/>
        </authorList>
    </citation>
    <scope>NUCLEOTIDE SEQUENCE</scope>
</reference>